<dbReference type="EMBL" id="CP182909">
    <property type="protein sequence ID" value="XPM65316.1"/>
    <property type="molecule type" value="Genomic_DNA"/>
</dbReference>
<dbReference type="Proteomes" id="UP000095472">
    <property type="component" value="Chromosome"/>
</dbReference>
<proteinExistence type="predicted"/>
<accession>A0ACD5GXJ5</accession>
<gene>
    <name evidence="1" type="ORF">BH720_006140</name>
</gene>
<evidence type="ECO:0000313" key="1">
    <source>
        <dbReference type="EMBL" id="XPM65316.1"/>
    </source>
</evidence>
<protein>
    <submittedName>
        <fullName evidence="1">Uncharacterized protein</fullName>
    </submittedName>
</protein>
<name>A0ACD5GXJ5_9CYAN</name>
<evidence type="ECO:0000313" key="2">
    <source>
        <dbReference type="Proteomes" id="UP000095472"/>
    </source>
</evidence>
<reference evidence="1 2" key="1">
    <citation type="journal article" date="2016" name="Genome Announc.">
        <title>Draft Genome Sequence of the Thermotolerant Cyanobacterium Desertifilum sp. IPPAS B-1220.</title>
        <authorList>
            <person name="Mironov K.S."/>
            <person name="Sinetova M.A."/>
            <person name="Bolatkhan K."/>
            <person name="Zayadan B.K."/>
            <person name="Ustinova V.V."/>
            <person name="Kupriyanova E.V."/>
            <person name="Skrypnik A.N."/>
            <person name="Gogoleva N.E."/>
            <person name="Gogolev Y.V."/>
            <person name="Los D.A."/>
        </authorList>
    </citation>
    <scope>NUCLEOTIDE SEQUENCE [LARGE SCALE GENOMIC DNA]</scope>
    <source>
        <strain evidence="1 2">IPPAS B-1220</strain>
    </source>
</reference>
<organism evidence="1 2">
    <name type="scientific">Desertifilum tharense IPPAS B-1220</name>
    <dbReference type="NCBI Taxonomy" id="1781255"/>
    <lineage>
        <taxon>Bacteria</taxon>
        <taxon>Bacillati</taxon>
        <taxon>Cyanobacteriota</taxon>
        <taxon>Cyanophyceae</taxon>
        <taxon>Desertifilales</taxon>
        <taxon>Desertifilaceae</taxon>
        <taxon>Desertifilum</taxon>
    </lineage>
</organism>
<sequence>MELEGEVIATTVEPKLQMRTEKLIWNMKENKIIVPVPVEIDRFAEDREDAVIQQAQGQTAEVDLEAKTASSSKMRI</sequence>
<keyword evidence="2" id="KW-1185">Reference proteome</keyword>